<feature type="domain" description="RING-type" evidence="7">
    <location>
        <begin position="278"/>
        <end position="317"/>
    </location>
</feature>
<dbReference type="eggNOG" id="KOG1785">
    <property type="taxonomic scope" value="Eukaryota"/>
</dbReference>
<dbReference type="OrthoDB" id="7237699at2759"/>
<keyword evidence="2 5" id="KW-0863">Zinc-finger</keyword>
<dbReference type="GO" id="GO:0005886">
    <property type="term" value="C:plasma membrane"/>
    <property type="evidence" value="ECO:0007669"/>
    <property type="project" value="TreeGrafter"/>
</dbReference>
<dbReference type="PROSITE" id="PS51506">
    <property type="entry name" value="CBL_PTB"/>
    <property type="match status" value="1"/>
</dbReference>
<dbReference type="InterPro" id="IPR011992">
    <property type="entry name" value="EF-hand-dom_pair"/>
</dbReference>
<dbReference type="PANTHER" id="PTHR23007:SF11">
    <property type="entry name" value="E3 UBIQUITIN-PROTEIN LIGASE CBL"/>
    <property type="match status" value="1"/>
</dbReference>
<organism evidence="9 10">
    <name type="scientific">Sphaeroforma arctica JP610</name>
    <dbReference type="NCBI Taxonomy" id="667725"/>
    <lineage>
        <taxon>Eukaryota</taxon>
        <taxon>Ichthyosporea</taxon>
        <taxon>Ichthyophonida</taxon>
        <taxon>Sphaeroforma</taxon>
    </lineage>
</organism>
<evidence type="ECO:0000313" key="10">
    <source>
        <dbReference type="Proteomes" id="UP000054560"/>
    </source>
</evidence>
<dbReference type="InterPro" id="IPR001841">
    <property type="entry name" value="Znf_RING"/>
</dbReference>
<evidence type="ECO:0000259" key="8">
    <source>
        <dbReference type="PROSITE" id="PS51506"/>
    </source>
</evidence>
<dbReference type="Pfam" id="PF02761">
    <property type="entry name" value="Cbl_N2"/>
    <property type="match status" value="1"/>
</dbReference>
<feature type="compositionally biased region" description="Basic and acidic residues" evidence="6">
    <location>
        <begin position="430"/>
        <end position="439"/>
    </location>
</feature>
<dbReference type="GO" id="GO:0023051">
    <property type="term" value="P:regulation of signaling"/>
    <property type="evidence" value="ECO:0007669"/>
    <property type="project" value="InterPro"/>
</dbReference>
<dbReference type="SUPFAM" id="SSF57850">
    <property type="entry name" value="RING/U-box"/>
    <property type="match status" value="1"/>
</dbReference>
<feature type="region of interest" description="Disordered" evidence="6">
    <location>
        <begin position="365"/>
        <end position="386"/>
    </location>
</feature>
<dbReference type="InterPro" id="IPR024159">
    <property type="entry name" value="Cbl_PTB"/>
</dbReference>
<evidence type="ECO:0000256" key="1">
    <source>
        <dbReference type="ARBA" id="ARBA00022723"/>
    </source>
</evidence>
<dbReference type="InterPro" id="IPR014741">
    <property type="entry name" value="Adaptor_Cbl_EF_hand-like"/>
</dbReference>
<dbReference type="CDD" id="cd16502">
    <property type="entry name" value="RING-HC_Cbl-like"/>
    <property type="match status" value="1"/>
</dbReference>
<evidence type="ECO:0000256" key="6">
    <source>
        <dbReference type="SAM" id="MobiDB-lite"/>
    </source>
</evidence>
<dbReference type="GO" id="GO:0001784">
    <property type="term" value="F:phosphotyrosine residue binding"/>
    <property type="evidence" value="ECO:0007669"/>
    <property type="project" value="InterPro"/>
</dbReference>
<dbReference type="PROSITE" id="PS00518">
    <property type="entry name" value="ZF_RING_1"/>
    <property type="match status" value="1"/>
</dbReference>
<dbReference type="GO" id="GO:0007165">
    <property type="term" value="P:signal transduction"/>
    <property type="evidence" value="ECO:0007669"/>
    <property type="project" value="TreeGrafter"/>
</dbReference>
<dbReference type="InterPro" id="IPR017907">
    <property type="entry name" value="Znf_RING_CS"/>
</dbReference>
<dbReference type="InterPro" id="IPR013083">
    <property type="entry name" value="Znf_RING/FYVE/PHD"/>
</dbReference>
<dbReference type="Gene3D" id="1.10.238.10">
    <property type="entry name" value="EF-hand"/>
    <property type="match status" value="1"/>
</dbReference>
<dbReference type="PANTHER" id="PTHR23007">
    <property type="entry name" value="CBL"/>
    <property type="match status" value="1"/>
</dbReference>
<dbReference type="GO" id="GO:0008270">
    <property type="term" value="F:zinc ion binding"/>
    <property type="evidence" value="ECO:0007669"/>
    <property type="project" value="UniProtKB-KW"/>
</dbReference>
<keyword evidence="10" id="KW-1185">Reference proteome</keyword>
<dbReference type="Proteomes" id="UP000054560">
    <property type="component" value="Unassembled WGS sequence"/>
</dbReference>
<dbReference type="InterPro" id="IPR014742">
    <property type="entry name" value="Adaptor_Cbl_SH2-like"/>
</dbReference>
<keyword evidence="1" id="KW-0479">Metal-binding</keyword>
<dbReference type="Gene3D" id="3.30.505.10">
    <property type="entry name" value="SH2 domain"/>
    <property type="match status" value="1"/>
</dbReference>
<reference evidence="9 10" key="1">
    <citation type="submission" date="2011-02" db="EMBL/GenBank/DDBJ databases">
        <title>The Genome Sequence of Sphaeroforma arctica JP610.</title>
        <authorList>
            <consortium name="The Broad Institute Genome Sequencing Platform"/>
            <person name="Russ C."/>
            <person name="Cuomo C."/>
            <person name="Young S.K."/>
            <person name="Zeng Q."/>
            <person name="Gargeya S."/>
            <person name="Alvarado L."/>
            <person name="Berlin A."/>
            <person name="Chapman S.B."/>
            <person name="Chen Z."/>
            <person name="Freedman E."/>
            <person name="Gellesch M."/>
            <person name="Goldberg J."/>
            <person name="Griggs A."/>
            <person name="Gujja S."/>
            <person name="Heilman E."/>
            <person name="Heiman D."/>
            <person name="Howarth C."/>
            <person name="Mehta T."/>
            <person name="Neiman D."/>
            <person name="Pearson M."/>
            <person name="Roberts A."/>
            <person name="Saif S."/>
            <person name="Shea T."/>
            <person name="Shenoy N."/>
            <person name="Sisk P."/>
            <person name="Stolte C."/>
            <person name="Sykes S."/>
            <person name="White J."/>
            <person name="Yandava C."/>
            <person name="Burger G."/>
            <person name="Gray M.W."/>
            <person name="Holland P.W.H."/>
            <person name="King N."/>
            <person name="Lang F.B.F."/>
            <person name="Roger A.J."/>
            <person name="Ruiz-Trillo I."/>
            <person name="Haas B."/>
            <person name="Nusbaum C."/>
            <person name="Birren B."/>
        </authorList>
    </citation>
    <scope>NUCLEOTIDE SEQUENCE [LARGE SCALE GENOMIC DNA]</scope>
    <source>
        <strain evidence="9 10">JP610</strain>
    </source>
</reference>
<protein>
    <submittedName>
        <fullName evidence="9">Uncharacterized protein</fullName>
    </submittedName>
</protein>
<feature type="domain" description="Cbl-PTB" evidence="8">
    <location>
        <begin position="1"/>
        <end position="248"/>
    </location>
</feature>
<evidence type="ECO:0000256" key="2">
    <source>
        <dbReference type="ARBA" id="ARBA00022771"/>
    </source>
</evidence>
<dbReference type="GeneID" id="25900900"/>
<name>A0A0L0GF68_9EUKA</name>
<keyword evidence="4" id="KW-0106">Calcium</keyword>
<dbReference type="RefSeq" id="XP_014161413.1">
    <property type="nucleotide sequence ID" value="XM_014305938.1"/>
</dbReference>
<dbReference type="AlphaFoldDB" id="A0A0L0GF68"/>
<dbReference type="STRING" id="667725.A0A0L0GF68"/>
<dbReference type="Gene3D" id="3.30.40.10">
    <property type="entry name" value="Zinc/RING finger domain, C3HC4 (zinc finger)"/>
    <property type="match status" value="1"/>
</dbReference>
<dbReference type="EMBL" id="KQ241607">
    <property type="protein sequence ID" value="KNC87511.1"/>
    <property type="molecule type" value="Genomic_DNA"/>
</dbReference>
<dbReference type="SUPFAM" id="SSF55550">
    <property type="entry name" value="SH2 domain"/>
    <property type="match status" value="1"/>
</dbReference>
<accession>A0A0L0GF68</accession>
<proteinExistence type="predicted"/>
<feature type="compositionally biased region" description="Polar residues" evidence="6">
    <location>
        <begin position="493"/>
        <end position="508"/>
    </location>
</feature>
<dbReference type="Pfam" id="PF13920">
    <property type="entry name" value="zf-C3HC4_3"/>
    <property type="match status" value="1"/>
</dbReference>
<dbReference type="GO" id="GO:0061630">
    <property type="term" value="F:ubiquitin protein ligase activity"/>
    <property type="evidence" value="ECO:0007669"/>
    <property type="project" value="TreeGrafter"/>
</dbReference>
<evidence type="ECO:0000313" key="9">
    <source>
        <dbReference type="EMBL" id="KNC87511.1"/>
    </source>
</evidence>
<dbReference type="GO" id="GO:0045121">
    <property type="term" value="C:membrane raft"/>
    <property type="evidence" value="ECO:0007669"/>
    <property type="project" value="TreeGrafter"/>
</dbReference>
<dbReference type="SMART" id="SM00184">
    <property type="entry name" value="RING"/>
    <property type="match status" value="1"/>
</dbReference>
<gene>
    <name evidence="9" type="ORF">SARC_00396</name>
</gene>
<evidence type="ECO:0000256" key="5">
    <source>
        <dbReference type="PROSITE-ProRule" id="PRU00175"/>
    </source>
</evidence>
<evidence type="ECO:0000256" key="4">
    <source>
        <dbReference type="ARBA" id="ARBA00022837"/>
    </source>
</evidence>
<dbReference type="SUPFAM" id="SSF47473">
    <property type="entry name" value="EF-hand"/>
    <property type="match status" value="1"/>
</dbReference>
<keyword evidence="3" id="KW-0862">Zinc</keyword>
<dbReference type="Pfam" id="PF02762">
    <property type="entry name" value="Cbl_N3"/>
    <property type="match status" value="1"/>
</dbReference>
<dbReference type="PROSITE" id="PS50089">
    <property type="entry name" value="ZF_RING_2"/>
    <property type="match status" value="1"/>
</dbReference>
<dbReference type="InterPro" id="IPR036860">
    <property type="entry name" value="SH2_dom_sf"/>
</dbReference>
<sequence length="525" mass="58933">MCEVTPIADLEADDWVHATLKSLSAKCDTLLQLLGTKKADVPESAERQLFVYMTIILSNTYQDMKHVYPNGLREKRFEVTKAQAFDWWKAEFPEKHSVSCMEFINALLKSYPIEPSEIQQLKSSIDITDNGRVSWFEFDVFTRLFQPWDRIITNWRLISNDHPGFQSYITYEEVLQLLAKYTSKPGSYVFRLSCTRLGQWAIGYVDSNGNIKQTIPQRTSLYQALIDGAAKGIYLYPMGQEQNVDLTAESSLTQKRHISVSKEQHDMYVGMDSLFELCKICTANPKDVQIEPCGHLICHSCVSEWQKQAKNECPFCRKEMRELQSVVVDPYRRNSLAQKENNGLSKKKSIALAINTSSLLPVAIEEEAPPPRPAKSPIANRSGRSSLQPIDASTLQAKHSLTFNNSVEFSGASADRTHSPPTTPLPRIPARGDPHPTFDRRDIDSTHSAEATHISAIRELSLPVEGTALIMAGVLPTRPSDRRASHNPDISGLQISVTDSAEQTQVARQPSLPVPRYEQLPDSGE</sequence>
<dbReference type="GO" id="GO:0017124">
    <property type="term" value="F:SH3 domain binding"/>
    <property type="evidence" value="ECO:0007669"/>
    <property type="project" value="TreeGrafter"/>
</dbReference>
<dbReference type="InterPro" id="IPR024162">
    <property type="entry name" value="Adaptor_Cbl"/>
</dbReference>
<evidence type="ECO:0000259" key="7">
    <source>
        <dbReference type="PROSITE" id="PS50089"/>
    </source>
</evidence>
<feature type="region of interest" description="Disordered" evidence="6">
    <location>
        <begin position="409"/>
        <end position="439"/>
    </location>
</feature>
<feature type="region of interest" description="Disordered" evidence="6">
    <location>
        <begin position="478"/>
        <end position="525"/>
    </location>
</feature>
<dbReference type="GO" id="GO:0005509">
    <property type="term" value="F:calcium ion binding"/>
    <property type="evidence" value="ECO:0007669"/>
    <property type="project" value="InterPro"/>
</dbReference>
<evidence type="ECO:0000256" key="3">
    <source>
        <dbReference type="ARBA" id="ARBA00022833"/>
    </source>
</evidence>